<name>A0A915ZD60_9GLOM</name>
<dbReference type="PANTHER" id="PTHR28077">
    <property type="entry name" value="INOSITOL PHOSPHORYLCERAMIDE SYNTHASE REGULATORY SUBUNIT KEI1"/>
    <property type="match status" value="1"/>
</dbReference>
<dbReference type="Proteomes" id="UP000684084">
    <property type="component" value="Unassembled WGS sequence"/>
</dbReference>
<keyword evidence="1" id="KW-0472">Membrane</keyword>
<dbReference type="GO" id="GO:0070917">
    <property type="term" value="F:inositol phosphoceramide synthase regulator activity"/>
    <property type="evidence" value="ECO:0007669"/>
    <property type="project" value="InterPro"/>
</dbReference>
<dbReference type="OrthoDB" id="3338076at2759"/>
<keyword evidence="1" id="KW-1133">Transmembrane helix</keyword>
<dbReference type="InterPro" id="IPR013862">
    <property type="entry name" value="Kei1"/>
</dbReference>
<evidence type="ECO:0000313" key="2">
    <source>
        <dbReference type="EMBL" id="CAB5372220.1"/>
    </source>
</evidence>
<dbReference type="Pfam" id="PF08552">
    <property type="entry name" value="Kei1"/>
    <property type="match status" value="1"/>
</dbReference>
<reference evidence="2" key="1">
    <citation type="submission" date="2020-05" db="EMBL/GenBank/DDBJ databases">
        <authorList>
            <person name="Rincon C."/>
            <person name="Sanders R I."/>
            <person name="Robbins C."/>
            <person name="Chaturvedi A."/>
        </authorList>
    </citation>
    <scope>NUCLEOTIDE SEQUENCE</scope>
    <source>
        <strain evidence="2">CHB12</strain>
    </source>
</reference>
<dbReference type="GO" id="GO:0070916">
    <property type="term" value="C:inositol phosphoceramide synthase complex"/>
    <property type="evidence" value="ECO:0007669"/>
    <property type="project" value="TreeGrafter"/>
</dbReference>
<feature type="transmembrane region" description="Helical" evidence="1">
    <location>
        <begin position="20"/>
        <end position="41"/>
    </location>
</feature>
<accession>A0A915ZD60</accession>
<sequence>MLQGFQDLISSKKSKPKKILLINISVDNIIIMMVAPTKLQFKKCCGIVDLQRGVVLITVFALLNKVSGFFGIPTLFYGGGIVSIISYIYSIIASIAIVYFLFYGVFPENPKIIRYYSIFYWIDLIANGLFTIIFGIWWYLVVDHLPLAETENQKSNNETATVLGTSPTLPAWKTESAIAIANLVAVTFVHIYFAFVVNSYAILVQKRQSYFSTSGIIATSRISTSGVGLLDNPQHDDD</sequence>
<dbReference type="VEuPathDB" id="FungiDB:RhiirFUN_012556"/>
<evidence type="ECO:0000313" key="3">
    <source>
        <dbReference type="Proteomes" id="UP000684084"/>
    </source>
</evidence>
<comment type="caution">
    <text evidence="2">The sequence shown here is derived from an EMBL/GenBank/DDBJ whole genome shotgun (WGS) entry which is preliminary data.</text>
</comment>
<feature type="transmembrane region" description="Helical" evidence="1">
    <location>
        <begin position="118"/>
        <end position="140"/>
    </location>
</feature>
<protein>
    <recommendedName>
        <fullName evidence="4">Inositolphosphorylceramide synthase subunit Kei1-domain-containing protein</fullName>
    </recommendedName>
</protein>
<dbReference type="GO" id="GO:0006673">
    <property type="term" value="P:inositol phosphoceramide metabolic process"/>
    <property type="evidence" value="ECO:0007669"/>
    <property type="project" value="InterPro"/>
</dbReference>
<keyword evidence="1" id="KW-0812">Transmembrane</keyword>
<gene>
    <name evidence="2" type="ORF">CHRIB12_LOCUS13464</name>
</gene>
<dbReference type="AlphaFoldDB" id="A0A915ZD60"/>
<feature type="transmembrane region" description="Helical" evidence="1">
    <location>
        <begin position="84"/>
        <end position="106"/>
    </location>
</feature>
<dbReference type="GO" id="GO:0000139">
    <property type="term" value="C:Golgi membrane"/>
    <property type="evidence" value="ECO:0007669"/>
    <property type="project" value="TreeGrafter"/>
</dbReference>
<dbReference type="EMBL" id="CAGKOT010000030">
    <property type="protein sequence ID" value="CAB5372220.1"/>
    <property type="molecule type" value="Genomic_DNA"/>
</dbReference>
<feature type="transmembrane region" description="Helical" evidence="1">
    <location>
        <begin position="177"/>
        <end position="203"/>
    </location>
</feature>
<organism evidence="2 3">
    <name type="scientific">Rhizophagus irregularis</name>
    <dbReference type="NCBI Taxonomy" id="588596"/>
    <lineage>
        <taxon>Eukaryota</taxon>
        <taxon>Fungi</taxon>
        <taxon>Fungi incertae sedis</taxon>
        <taxon>Mucoromycota</taxon>
        <taxon>Glomeromycotina</taxon>
        <taxon>Glomeromycetes</taxon>
        <taxon>Glomerales</taxon>
        <taxon>Glomeraceae</taxon>
        <taxon>Rhizophagus</taxon>
    </lineage>
</organism>
<dbReference type="PANTHER" id="PTHR28077:SF1">
    <property type="entry name" value="INOSITOL PHOSPHORYLCERAMIDE SYNTHASE REGULATORY SUBUNIT KEI1"/>
    <property type="match status" value="1"/>
</dbReference>
<evidence type="ECO:0008006" key="4">
    <source>
        <dbReference type="Google" id="ProtNLM"/>
    </source>
</evidence>
<feature type="transmembrane region" description="Helical" evidence="1">
    <location>
        <begin position="53"/>
        <end position="72"/>
    </location>
</feature>
<proteinExistence type="predicted"/>
<evidence type="ECO:0000256" key="1">
    <source>
        <dbReference type="SAM" id="Phobius"/>
    </source>
</evidence>